<name>A0AAD5FTT3_SILAS</name>
<dbReference type="GO" id="GO:0003676">
    <property type="term" value="F:nucleic acid binding"/>
    <property type="evidence" value="ECO:0007669"/>
    <property type="project" value="InterPro"/>
</dbReference>
<keyword evidence="1" id="KW-0479">Metal-binding</keyword>
<organism evidence="3 4">
    <name type="scientific">Silurus asotus</name>
    <name type="common">Amur catfish</name>
    <name type="synonym">Parasilurus asotus</name>
    <dbReference type="NCBI Taxonomy" id="30991"/>
    <lineage>
        <taxon>Eukaryota</taxon>
        <taxon>Metazoa</taxon>
        <taxon>Chordata</taxon>
        <taxon>Craniata</taxon>
        <taxon>Vertebrata</taxon>
        <taxon>Euteleostomi</taxon>
        <taxon>Actinopterygii</taxon>
        <taxon>Neopterygii</taxon>
        <taxon>Teleostei</taxon>
        <taxon>Ostariophysi</taxon>
        <taxon>Siluriformes</taxon>
        <taxon>Siluridae</taxon>
        <taxon>Silurus</taxon>
    </lineage>
</organism>
<keyword evidence="1" id="KW-0862">Zinc</keyword>
<proteinExistence type="predicted"/>
<dbReference type="SUPFAM" id="SSF57756">
    <property type="entry name" value="Retrovirus zinc finger-like domains"/>
    <property type="match status" value="1"/>
</dbReference>
<feature type="non-terminal residue" evidence="3">
    <location>
        <position position="158"/>
    </location>
</feature>
<dbReference type="EMBL" id="MU548165">
    <property type="protein sequence ID" value="KAI5627884.1"/>
    <property type="molecule type" value="Genomic_DNA"/>
</dbReference>
<dbReference type="PROSITE" id="PS50158">
    <property type="entry name" value="ZF_CCHC"/>
    <property type="match status" value="1"/>
</dbReference>
<evidence type="ECO:0000313" key="3">
    <source>
        <dbReference type="EMBL" id="KAI5627884.1"/>
    </source>
</evidence>
<dbReference type="SMART" id="SM00343">
    <property type="entry name" value="ZnF_C2HC"/>
    <property type="match status" value="1"/>
</dbReference>
<gene>
    <name evidence="3" type="ORF">C0J50_3150</name>
</gene>
<feature type="domain" description="CCHC-type" evidence="2">
    <location>
        <begin position="140"/>
        <end position="153"/>
    </location>
</feature>
<sequence>MERVVKCAPNGLPNSAVLLRDQFVEHVNDPNLRRTLKQTVRAKPGCTLLDVRVEAIRWEWEGRPFNDRARSHSVPSICAIQTFKDNSVQQQPSIQISELAELKEMMLKQQQQLNELSERLMSLQQPRTHTSPSRNAPIICRRCQQPGHFASSCDNERV</sequence>
<dbReference type="InterPro" id="IPR001878">
    <property type="entry name" value="Znf_CCHC"/>
</dbReference>
<dbReference type="GO" id="GO:0008270">
    <property type="term" value="F:zinc ion binding"/>
    <property type="evidence" value="ECO:0007669"/>
    <property type="project" value="UniProtKB-KW"/>
</dbReference>
<dbReference type="AlphaFoldDB" id="A0AAD5FTT3"/>
<evidence type="ECO:0000313" key="4">
    <source>
        <dbReference type="Proteomes" id="UP001205998"/>
    </source>
</evidence>
<dbReference type="Pfam" id="PF00098">
    <property type="entry name" value="zf-CCHC"/>
    <property type="match status" value="1"/>
</dbReference>
<accession>A0AAD5FTT3</accession>
<reference evidence="3" key="1">
    <citation type="submission" date="2018-07" db="EMBL/GenBank/DDBJ databases">
        <title>Comparative genomics of catfishes provides insights into carnivory and benthic adaptation.</title>
        <authorList>
            <person name="Zhang Y."/>
            <person name="Wang D."/>
            <person name="Peng Z."/>
            <person name="Zheng S."/>
            <person name="Shao F."/>
            <person name="Tao W."/>
        </authorList>
    </citation>
    <scope>NUCLEOTIDE SEQUENCE</scope>
    <source>
        <strain evidence="3">Chongqing</strain>
    </source>
</reference>
<protein>
    <recommendedName>
        <fullName evidence="2">CCHC-type domain-containing protein</fullName>
    </recommendedName>
</protein>
<evidence type="ECO:0000256" key="1">
    <source>
        <dbReference type="PROSITE-ProRule" id="PRU00047"/>
    </source>
</evidence>
<keyword evidence="4" id="KW-1185">Reference proteome</keyword>
<keyword evidence="1" id="KW-0863">Zinc-finger</keyword>
<comment type="caution">
    <text evidence="3">The sequence shown here is derived from an EMBL/GenBank/DDBJ whole genome shotgun (WGS) entry which is preliminary data.</text>
</comment>
<dbReference type="Proteomes" id="UP001205998">
    <property type="component" value="Unassembled WGS sequence"/>
</dbReference>
<evidence type="ECO:0000259" key="2">
    <source>
        <dbReference type="PROSITE" id="PS50158"/>
    </source>
</evidence>
<dbReference type="InterPro" id="IPR036875">
    <property type="entry name" value="Znf_CCHC_sf"/>
</dbReference>